<evidence type="ECO:0000313" key="3">
    <source>
        <dbReference type="EMBL" id="MFD1441430.1"/>
    </source>
</evidence>
<keyword evidence="1" id="KW-0812">Transmembrane</keyword>
<evidence type="ECO:0000256" key="1">
    <source>
        <dbReference type="SAM" id="Phobius"/>
    </source>
</evidence>
<protein>
    <submittedName>
        <fullName evidence="3">Exonuclease domain-containing protein</fullName>
    </submittedName>
</protein>
<keyword evidence="3" id="KW-0540">Nuclease</keyword>
<dbReference type="CDD" id="cd17748">
    <property type="entry name" value="BRCT_DNA_ligase_like"/>
    <property type="match status" value="1"/>
</dbReference>
<keyword evidence="3" id="KW-0378">Hydrolase</keyword>
<dbReference type="CDD" id="cd06127">
    <property type="entry name" value="DEDDh"/>
    <property type="match status" value="1"/>
</dbReference>
<dbReference type="GO" id="GO:0004527">
    <property type="term" value="F:exonuclease activity"/>
    <property type="evidence" value="ECO:0007669"/>
    <property type="project" value="UniProtKB-KW"/>
</dbReference>
<reference evidence="4" key="1">
    <citation type="journal article" date="2019" name="Int. J. Syst. Evol. Microbiol.">
        <title>The Global Catalogue of Microorganisms (GCM) 10K type strain sequencing project: providing services to taxonomists for standard genome sequencing and annotation.</title>
        <authorList>
            <consortium name="The Broad Institute Genomics Platform"/>
            <consortium name="The Broad Institute Genome Sequencing Center for Infectious Disease"/>
            <person name="Wu L."/>
            <person name="Ma J."/>
        </authorList>
    </citation>
    <scope>NUCLEOTIDE SEQUENCE [LARGE SCALE GENOMIC DNA]</scope>
    <source>
        <strain evidence="4">CCM 8912</strain>
    </source>
</reference>
<dbReference type="Pfam" id="PF00533">
    <property type="entry name" value="BRCT"/>
    <property type="match status" value="1"/>
</dbReference>
<evidence type="ECO:0000313" key="4">
    <source>
        <dbReference type="Proteomes" id="UP001597212"/>
    </source>
</evidence>
<dbReference type="PROSITE" id="PS50172">
    <property type="entry name" value="BRCT"/>
    <property type="match status" value="1"/>
</dbReference>
<dbReference type="PANTHER" id="PTHR30231">
    <property type="entry name" value="DNA POLYMERASE III SUBUNIT EPSILON"/>
    <property type="match status" value="1"/>
</dbReference>
<keyword evidence="1" id="KW-1133">Transmembrane helix</keyword>
<keyword evidence="4" id="KW-1185">Reference proteome</keyword>
<dbReference type="EMBL" id="JBHTOK010000068">
    <property type="protein sequence ID" value="MFD1441430.1"/>
    <property type="molecule type" value="Genomic_DNA"/>
</dbReference>
<comment type="caution">
    <text evidence="3">The sequence shown here is derived from an EMBL/GenBank/DDBJ whole genome shotgun (WGS) entry which is preliminary data.</text>
</comment>
<dbReference type="PANTHER" id="PTHR30231:SF41">
    <property type="entry name" value="DNA POLYMERASE III SUBUNIT EPSILON"/>
    <property type="match status" value="1"/>
</dbReference>
<dbReference type="SUPFAM" id="SSF53098">
    <property type="entry name" value="Ribonuclease H-like"/>
    <property type="match status" value="1"/>
</dbReference>
<dbReference type="SUPFAM" id="SSF52113">
    <property type="entry name" value="BRCT domain"/>
    <property type="match status" value="1"/>
</dbReference>
<dbReference type="InterPro" id="IPR001357">
    <property type="entry name" value="BRCT_dom"/>
</dbReference>
<dbReference type="Gene3D" id="3.40.50.10190">
    <property type="entry name" value="BRCT domain"/>
    <property type="match status" value="1"/>
</dbReference>
<feature type="domain" description="BRCT" evidence="2">
    <location>
        <begin position="275"/>
        <end position="322"/>
    </location>
</feature>
<organism evidence="3 4">
    <name type="scientific">Lacticaseibacillus hegangensis</name>
    <dbReference type="NCBI Taxonomy" id="2486010"/>
    <lineage>
        <taxon>Bacteria</taxon>
        <taxon>Bacillati</taxon>
        <taxon>Bacillota</taxon>
        <taxon>Bacilli</taxon>
        <taxon>Lactobacillales</taxon>
        <taxon>Lactobacillaceae</taxon>
        <taxon>Lacticaseibacillus</taxon>
    </lineage>
</organism>
<dbReference type="Gene3D" id="3.30.420.10">
    <property type="entry name" value="Ribonuclease H-like superfamily/Ribonuclease H"/>
    <property type="match status" value="1"/>
</dbReference>
<dbReference type="RefSeq" id="WP_125756942.1">
    <property type="nucleotide sequence ID" value="NZ_JBHTOK010000068.1"/>
</dbReference>
<dbReference type="Pfam" id="PF00929">
    <property type="entry name" value="RNase_T"/>
    <property type="match status" value="1"/>
</dbReference>
<evidence type="ECO:0000259" key="2">
    <source>
        <dbReference type="PROSITE" id="PS50172"/>
    </source>
</evidence>
<dbReference type="InterPro" id="IPR012337">
    <property type="entry name" value="RNaseH-like_sf"/>
</dbReference>
<proteinExistence type="predicted"/>
<dbReference type="InterPro" id="IPR036420">
    <property type="entry name" value="BRCT_dom_sf"/>
</dbReference>
<name>A0ABW4CXT0_9LACO</name>
<sequence length="368" mass="40696">MKSKSGLGCVGSLILVVVIMLVIKYWAFLVLGSSVILIYLLLYKHAVSSKKKIYTPNSPTAVPKDPDESHNSENQLQEVSISQTTAKADAAPIVHKLRRKLYDYIVFDIETTGLRPADDEIIQLSALKVKNDKITDTFDCYIHPNAPIPEKIVYLTGISNDTVANAPGIETAMQQFSAFAANLPLVGHNIIRFDVPFIISNGFYRTDIEALDTWRLARTKTFPEELPNLKLPTLKDYFGIESVSHNAIADCKTNMIVYQHLRDDSLARVDRPKLETSHELDGLRFAITGQFIQASRDDIAAFIVQHGGRVTSSVSRKTDYLVDGQQISDSLTDGLHSAKELSAISLQSTGEKIKTIGYDDLIALAKSA</sequence>
<dbReference type="InterPro" id="IPR036397">
    <property type="entry name" value="RNaseH_sf"/>
</dbReference>
<keyword evidence="3" id="KW-0269">Exonuclease</keyword>
<dbReference type="InterPro" id="IPR013520">
    <property type="entry name" value="Ribonucl_H"/>
</dbReference>
<keyword evidence="1" id="KW-0472">Membrane</keyword>
<gene>
    <name evidence="3" type="ORF">ACFQ5K_08595</name>
</gene>
<accession>A0ABW4CXT0</accession>
<dbReference type="SMART" id="SM00479">
    <property type="entry name" value="EXOIII"/>
    <property type="match status" value="1"/>
</dbReference>
<feature type="transmembrane region" description="Helical" evidence="1">
    <location>
        <begin position="12"/>
        <end position="42"/>
    </location>
</feature>
<dbReference type="Proteomes" id="UP001597212">
    <property type="component" value="Unassembled WGS sequence"/>
</dbReference>